<feature type="chain" id="PRO_5041370198" description="C-type lectin domain-containing protein" evidence="1">
    <location>
        <begin position="18"/>
        <end position="298"/>
    </location>
</feature>
<dbReference type="Proteomes" id="UP001175271">
    <property type="component" value="Unassembled WGS sequence"/>
</dbReference>
<accession>A0AA39HJI9</accession>
<gene>
    <name evidence="3" type="ORF">QR680_018636</name>
</gene>
<reference evidence="3" key="1">
    <citation type="submission" date="2023-06" db="EMBL/GenBank/DDBJ databases">
        <title>Genomic analysis of the entomopathogenic nematode Steinernema hermaphroditum.</title>
        <authorList>
            <person name="Schwarz E.M."/>
            <person name="Heppert J.K."/>
            <person name="Baniya A."/>
            <person name="Schwartz H.T."/>
            <person name="Tan C.-H."/>
            <person name="Antoshechkin I."/>
            <person name="Sternberg P.W."/>
            <person name="Goodrich-Blair H."/>
            <person name="Dillman A.R."/>
        </authorList>
    </citation>
    <scope>NUCLEOTIDE SEQUENCE</scope>
    <source>
        <strain evidence="3">PS9179</strain>
        <tissue evidence="3">Whole animal</tissue>
    </source>
</reference>
<dbReference type="InterPro" id="IPR016186">
    <property type="entry name" value="C-type_lectin-like/link_sf"/>
</dbReference>
<dbReference type="AlphaFoldDB" id="A0AA39HJI9"/>
<evidence type="ECO:0000313" key="3">
    <source>
        <dbReference type="EMBL" id="KAK0406544.1"/>
    </source>
</evidence>
<keyword evidence="4" id="KW-1185">Reference proteome</keyword>
<dbReference type="SMART" id="SM00034">
    <property type="entry name" value="CLECT"/>
    <property type="match status" value="2"/>
</dbReference>
<keyword evidence="1" id="KW-0732">Signal</keyword>
<dbReference type="InterPro" id="IPR016187">
    <property type="entry name" value="CTDL_fold"/>
</dbReference>
<feature type="domain" description="C-type lectin" evidence="2">
    <location>
        <begin position="170"/>
        <end position="282"/>
    </location>
</feature>
<feature type="domain" description="C-type lectin" evidence="2">
    <location>
        <begin position="29"/>
        <end position="146"/>
    </location>
</feature>
<organism evidence="3 4">
    <name type="scientific">Steinernema hermaphroditum</name>
    <dbReference type="NCBI Taxonomy" id="289476"/>
    <lineage>
        <taxon>Eukaryota</taxon>
        <taxon>Metazoa</taxon>
        <taxon>Ecdysozoa</taxon>
        <taxon>Nematoda</taxon>
        <taxon>Chromadorea</taxon>
        <taxon>Rhabditida</taxon>
        <taxon>Tylenchina</taxon>
        <taxon>Panagrolaimomorpha</taxon>
        <taxon>Strongyloidoidea</taxon>
        <taxon>Steinernematidae</taxon>
        <taxon>Steinernema</taxon>
    </lineage>
</organism>
<evidence type="ECO:0000313" key="4">
    <source>
        <dbReference type="Proteomes" id="UP001175271"/>
    </source>
</evidence>
<evidence type="ECO:0000256" key="1">
    <source>
        <dbReference type="SAM" id="SignalP"/>
    </source>
</evidence>
<evidence type="ECO:0000259" key="2">
    <source>
        <dbReference type="PROSITE" id="PS50041"/>
    </source>
</evidence>
<dbReference type="PANTHER" id="PTHR22803">
    <property type="entry name" value="MANNOSE, PHOSPHOLIPASE, LECTIN RECEPTOR RELATED"/>
    <property type="match status" value="1"/>
</dbReference>
<dbReference type="Gene3D" id="3.10.100.10">
    <property type="entry name" value="Mannose-Binding Protein A, subunit A"/>
    <property type="match status" value="2"/>
</dbReference>
<protein>
    <recommendedName>
        <fullName evidence="2">C-type lectin domain-containing protein</fullName>
    </recommendedName>
</protein>
<comment type="caution">
    <text evidence="3">The sequence shown here is derived from an EMBL/GenBank/DDBJ whole genome shotgun (WGS) entry which is preliminary data.</text>
</comment>
<feature type="signal peptide" evidence="1">
    <location>
        <begin position="1"/>
        <end position="17"/>
    </location>
</feature>
<dbReference type="PROSITE" id="PS50041">
    <property type="entry name" value="C_TYPE_LECTIN_2"/>
    <property type="match status" value="2"/>
</dbReference>
<dbReference type="EMBL" id="JAUCMV010000004">
    <property type="protein sequence ID" value="KAK0406544.1"/>
    <property type="molecule type" value="Genomic_DNA"/>
</dbReference>
<name>A0AA39HJI9_9BILA</name>
<dbReference type="CDD" id="cd00037">
    <property type="entry name" value="CLECT"/>
    <property type="match status" value="2"/>
</dbReference>
<dbReference type="Pfam" id="PF00059">
    <property type="entry name" value="Lectin_C"/>
    <property type="match status" value="2"/>
</dbReference>
<dbReference type="SUPFAM" id="SSF56436">
    <property type="entry name" value="C-type lectin-like"/>
    <property type="match status" value="2"/>
</dbReference>
<sequence>MLVLLLSLLAFVPPALGTFCQQGSVTSADGKKCYMIEIAKKTFQDSRSHCQQLYYGDLVSIHSKAENDFLKSYTEGQFWIGAKYNGTGQTWQWQWLDGSAFTYNNWAAGEGVPLDHVYGKDYALVDSSTGLWVAAKPTEKQSFICEIPRRDFNQPTVPSEPNCPSGSLCHGGYAYISPNVQFYTWKSAENYCKDKFNGHLASVHNDATEKILEQVIPATASGVAFLGGYVDTDNKLAWSDGTPVDYTHYYPGHTPTTYKQGQCLYMFANGDVTQFGWELFHCGDDGYDDYNAVCQYKH</sequence>
<proteinExistence type="predicted"/>
<dbReference type="InterPro" id="IPR001304">
    <property type="entry name" value="C-type_lectin-like"/>
</dbReference>
<dbReference type="InterPro" id="IPR050111">
    <property type="entry name" value="C-type_lectin/snaclec_domain"/>
</dbReference>